<sequence>MLKSRRQRLLPFFETHDLDLLLIEHPVNLRYLSGFSGSEGALLLSPERGWFLCDSRYTVQAAQEVGDLCVIEQAQRQEGVAELVRQAGGCRLGFEASHTTVSNHQGLAARLPGVTLVGLGPELDAVRICKDASELGLLEQVAGLASASLESVLPLLQPGVREDEFALKLEFEMRRRGADGRGFDFIVASGVRGAMPHGRASDKAIQVGELVTIDFGAVQNGYHSDETVTVAVRTIDERQQRIYQAVLEAHDRAIAAVKPGISCRELDAQARDHIKEQGFGDYFGHGLGHGLGLDVHEKPVVSPRSEAVLEEGMVITIEPGIYIPGFGGVRIEDTVAVTADGCRLLTKVSKQLVIM</sequence>
<evidence type="ECO:0000259" key="5">
    <source>
        <dbReference type="Pfam" id="PF00557"/>
    </source>
</evidence>
<dbReference type="STRING" id="398767.Glov_1596"/>
<organism evidence="7 8">
    <name type="scientific">Trichlorobacter lovleyi (strain ATCC BAA-1151 / DSM 17278 / SZ)</name>
    <name type="common">Geobacter lovleyi</name>
    <dbReference type="NCBI Taxonomy" id="398767"/>
    <lineage>
        <taxon>Bacteria</taxon>
        <taxon>Pseudomonadati</taxon>
        <taxon>Thermodesulfobacteriota</taxon>
        <taxon>Desulfuromonadia</taxon>
        <taxon>Geobacterales</taxon>
        <taxon>Geobacteraceae</taxon>
        <taxon>Trichlorobacter</taxon>
    </lineage>
</organism>
<feature type="domain" description="Peptidase M24" evidence="5">
    <location>
        <begin position="138"/>
        <end position="339"/>
    </location>
</feature>
<proteinExistence type="predicted"/>
<dbReference type="PANTHER" id="PTHR46112">
    <property type="entry name" value="AMINOPEPTIDASE"/>
    <property type="match status" value="1"/>
</dbReference>
<dbReference type="InterPro" id="IPR000994">
    <property type="entry name" value="Pept_M24"/>
</dbReference>
<dbReference type="AlphaFoldDB" id="B3E9N6"/>
<dbReference type="KEGG" id="glo:Glov_1596"/>
<evidence type="ECO:0000256" key="3">
    <source>
        <dbReference type="ARBA" id="ARBA00022801"/>
    </source>
</evidence>
<dbReference type="Pfam" id="PF00557">
    <property type="entry name" value="Peptidase_M24"/>
    <property type="match status" value="1"/>
</dbReference>
<dbReference type="OrthoDB" id="9806388at2"/>
<dbReference type="InterPro" id="IPR001714">
    <property type="entry name" value="Pept_M24_MAP"/>
</dbReference>
<dbReference type="SUPFAM" id="SSF53092">
    <property type="entry name" value="Creatinase/prolidase N-terminal domain"/>
    <property type="match status" value="1"/>
</dbReference>
<evidence type="ECO:0000256" key="2">
    <source>
        <dbReference type="ARBA" id="ARBA00022723"/>
    </source>
</evidence>
<dbReference type="Pfam" id="PF01321">
    <property type="entry name" value="Creatinase_N"/>
    <property type="match status" value="1"/>
</dbReference>
<keyword evidence="1" id="KW-0645">Protease</keyword>
<dbReference type="PROSITE" id="PS00491">
    <property type="entry name" value="PROLINE_PEPTIDASE"/>
    <property type="match status" value="1"/>
</dbReference>
<dbReference type="GO" id="GO:0006508">
    <property type="term" value="P:proteolysis"/>
    <property type="evidence" value="ECO:0007669"/>
    <property type="project" value="UniProtKB-KW"/>
</dbReference>
<evidence type="ECO:0000259" key="6">
    <source>
        <dbReference type="Pfam" id="PF01321"/>
    </source>
</evidence>
<keyword evidence="2" id="KW-0479">Metal-binding</keyword>
<dbReference type="SUPFAM" id="SSF55920">
    <property type="entry name" value="Creatinase/aminopeptidase"/>
    <property type="match status" value="1"/>
</dbReference>
<dbReference type="InterPro" id="IPR036005">
    <property type="entry name" value="Creatinase/aminopeptidase-like"/>
</dbReference>
<dbReference type="GO" id="GO:0004177">
    <property type="term" value="F:aminopeptidase activity"/>
    <property type="evidence" value="ECO:0007669"/>
    <property type="project" value="UniProtKB-ARBA"/>
</dbReference>
<reference evidence="7 8" key="1">
    <citation type="submission" date="2008-05" db="EMBL/GenBank/DDBJ databases">
        <title>Complete sequence of chromosome of Geobacter lovleyi SZ.</title>
        <authorList>
            <consortium name="US DOE Joint Genome Institute"/>
            <person name="Lucas S."/>
            <person name="Copeland A."/>
            <person name="Lapidus A."/>
            <person name="Glavina del Rio T."/>
            <person name="Dalin E."/>
            <person name="Tice H."/>
            <person name="Bruce D."/>
            <person name="Goodwin L."/>
            <person name="Pitluck S."/>
            <person name="Chertkov O."/>
            <person name="Meincke L."/>
            <person name="Brettin T."/>
            <person name="Detter J.C."/>
            <person name="Han C."/>
            <person name="Tapia R."/>
            <person name="Kuske C.R."/>
            <person name="Schmutz J."/>
            <person name="Larimer F."/>
            <person name="Land M."/>
            <person name="Hauser L."/>
            <person name="Kyrpides N."/>
            <person name="Mikhailova N."/>
            <person name="Sung Y."/>
            <person name="Fletcher K.E."/>
            <person name="Ritalahti K.M."/>
            <person name="Loeffler F.E."/>
            <person name="Richardson P."/>
        </authorList>
    </citation>
    <scope>NUCLEOTIDE SEQUENCE [LARGE SCALE GENOMIC DNA]</scope>
    <source>
        <strain evidence="8">ATCC BAA-1151 / DSM 17278 / SZ</strain>
    </source>
</reference>
<protein>
    <submittedName>
        <fullName evidence="7">Peptidase M24</fullName>
    </submittedName>
</protein>
<dbReference type="CDD" id="cd01092">
    <property type="entry name" value="APP-like"/>
    <property type="match status" value="1"/>
</dbReference>
<name>B3E9N6_TRIL1</name>
<dbReference type="InterPro" id="IPR029149">
    <property type="entry name" value="Creatin/AminoP/Spt16_N"/>
</dbReference>
<keyword evidence="3" id="KW-0378">Hydrolase</keyword>
<dbReference type="Gene3D" id="3.90.230.10">
    <property type="entry name" value="Creatinase/methionine aminopeptidase superfamily"/>
    <property type="match status" value="1"/>
</dbReference>
<keyword evidence="4" id="KW-0482">Metalloprotease</keyword>
<evidence type="ECO:0000256" key="1">
    <source>
        <dbReference type="ARBA" id="ARBA00022670"/>
    </source>
</evidence>
<dbReference type="FunFam" id="3.90.230.10:FF:000014">
    <property type="entry name" value="Aminopeptidase P family protein"/>
    <property type="match status" value="1"/>
</dbReference>
<evidence type="ECO:0000313" key="8">
    <source>
        <dbReference type="Proteomes" id="UP000002420"/>
    </source>
</evidence>
<dbReference type="EMBL" id="CP001089">
    <property type="protein sequence ID" value="ACD95312.1"/>
    <property type="molecule type" value="Genomic_DNA"/>
</dbReference>
<dbReference type="InterPro" id="IPR050659">
    <property type="entry name" value="Peptidase_M24B"/>
</dbReference>
<evidence type="ECO:0000256" key="4">
    <source>
        <dbReference type="ARBA" id="ARBA00023049"/>
    </source>
</evidence>
<dbReference type="Gene3D" id="3.40.350.10">
    <property type="entry name" value="Creatinase/prolidase N-terminal domain"/>
    <property type="match status" value="1"/>
</dbReference>
<evidence type="ECO:0000313" key="7">
    <source>
        <dbReference type="EMBL" id="ACD95312.1"/>
    </source>
</evidence>
<accession>B3E9N6</accession>
<keyword evidence="8" id="KW-1185">Reference proteome</keyword>
<dbReference type="PANTHER" id="PTHR46112:SF3">
    <property type="entry name" value="AMINOPEPTIDASE YPDF"/>
    <property type="match status" value="1"/>
</dbReference>
<dbReference type="PRINTS" id="PR00599">
    <property type="entry name" value="MAPEPTIDASE"/>
</dbReference>
<dbReference type="HOGENOM" id="CLU_017266_4_0_7"/>
<dbReference type="Proteomes" id="UP000002420">
    <property type="component" value="Chromosome"/>
</dbReference>
<dbReference type="InterPro" id="IPR000587">
    <property type="entry name" value="Creatinase_N"/>
</dbReference>
<dbReference type="GO" id="GO:0008235">
    <property type="term" value="F:metalloexopeptidase activity"/>
    <property type="evidence" value="ECO:0007669"/>
    <property type="project" value="UniProtKB-ARBA"/>
</dbReference>
<dbReference type="GO" id="GO:0046872">
    <property type="term" value="F:metal ion binding"/>
    <property type="evidence" value="ECO:0007669"/>
    <property type="project" value="UniProtKB-KW"/>
</dbReference>
<dbReference type="MEROPS" id="M24.008"/>
<dbReference type="RefSeq" id="WP_012469654.1">
    <property type="nucleotide sequence ID" value="NC_010814.1"/>
</dbReference>
<dbReference type="eggNOG" id="COG0006">
    <property type="taxonomic scope" value="Bacteria"/>
</dbReference>
<gene>
    <name evidence="7" type="ordered locus">Glov_1596</name>
</gene>
<feature type="domain" description="Creatinase N-terminal" evidence="6">
    <location>
        <begin position="5"/>
        <end position="129"/>
    </location>
</feature>
<dbReference type="InterPro" id="IPR001131">
    <property type="entry name" value="Peptidase_M24B_aminopep-P_CS"/>
</dbReference>